<feature type="domain" description="DUF7597" evidence="2">
    <location>
        <begin position="147"/>
        <end position="193"/>
    </location>
</feature>
<dbReference type="AlphaFoldDB" id="Q7XR28"/>
<reference evidence="4" key="2">
    <citation type="journal article" date="2008" name="Nucleic Acids Res.">
        <title>The rice annotation project database (RAP-DB): 2008 update.</title>
        <authorList>
            <consortium name="The rice annotation project (RAP)"/>
        </authorList>
    </citation>
    <scope>GENOME REANNOTATION</scope>
    <source>
        <strain evidence="4">cv. Nipponbare</strain>
    </source>
</reference>
<evidence type="ECO:0000313" key="4">
    <source>
        <dbReference type="Proteomes" id="UP000000763"/>
    </source>
</evidence>
<dbReference type="EMBL" id="AL606449">
    <property type="protein sequence ID" value="CAE02853.1"/>
    <property type="molecule type" value="Genomic_DNA"/>
</dbReference>
<dbReference type="InterPro" id="IPR056018">
    <property type="entry name" value="DUF7597"/>
</dbReference>
<evidence type="ECO:0000313" key="3">
    <source>
        <dbReference type="EMBL" id="CAE02853.1"/>
    </source>
</evidence>
<evidence type="ECO:0000256" key="1">
    <source>
        <dbReference type="SAM" id="MobiDB-lite"/>
    </source>
</evidence>
<evidence type="ECO:0000259" key="2">
    <source>
        <dbReference type="Pfam" id="PF24530"/>
    </source>
</evidence>
<reference evidence="4" key="1">
    <citation type="journal article" date="2005" name="Nature">
        <title>The map-based sequence of the rice genome.</title>
        <authorList>
            <consortium name="International rice genome sequencing project (IRGSP)"/>
            <person name="Matsumoto T."/>
            <person name="Wu J."/>
            <person name="Kanamori H."/>
            <person name="Katayose Y."/>
            <person name="Fujisawa M."/>
            <person name="Namiki N."/>
            <person name="Mizuno H."/>
            <person name="Yamamoto K."/>
            <person name="Antonio B.A."/>
            <person name="Baba T."/>
            <person name="Sakata K."/>
            <person name="Nagamura Y."/>
            <person name="Aoki H."/>
            <person name="Arikawa K."/>
            <person name="Arita K."/>
            <person name="Bito T."/>
            <person name="Chiden Y."/>
            <person name="Fujitsuka N."/>
            <person name="Fukunaka R."/>
            <person name="Hamada M."/>
            <person name="Harada C."/>
            <person name="Hayashi A."/>
            <person name="Hijishita S."/>
            <person name="Honda M."/>
            <person name="Hosokawa S."/>
            <person name="Ichikawa Y."/>
            <person name="Idonuma A."/>
            <person name="Iijima M."/>
            <person name="Ikeda M."/>
            <person name="Ikeno M."/>
            <person name="Ito K."/>
            <person name="Ito S."/>
            <person name="Ito T."/>
            <person name="Ito Y."/>
            <person name="Ito Y."/>
            <person name="Iwabuchi A."/>
            <person name="Kamiya K."/>
            <person name="Karasawa W."/>
            <person name="Kurita K."/>
            <person name="Katagiri S."/>
            <person name="Kikuta A."/>
            <person name="Kobayashi H."/>
            <person name="Kobayashi N."/>
            <person name="Machita K."/>
            <person name="Maehara T."/>
            <person name="Masukawa M."/>
            <person name="Mizubayashi T."/>
            <person name="Mukai Y."/>
            <person name="Nagasaki H."/>
            <person name="Nagata Y."/>
            <person name="Naito S."/>
            <person name="Nakashima M."/>
            <person name="Nakama Y."/>
            <person name="Nakamichi Y."/>
            <person name="Nakamura M."/>
            <person name="Meguro A."/>
            <person name="Negishi M."/>
            <person name="Ohta I."/>
            <person name="Ohta T."/>
            <person name="Okamoto M."/>
            <person name="Ono N."/>
            <person name="Saji S."/>
            <person name="Sakaguchi M."/>
            <person name="Sakai K."/>
            <person name="Shibata M."/>
            <person name="Shimokawa T."/>
            <person name="Song J."/>
            <person name="Takazaki Y."/>
            <person name="Terasawa K."/>
            <person name="Tsugane M."/>
            <person name="Tsuji K."/>
            <person name="Ueda S."/>
            <person name="Waki K."/>
            <person name="Yamagata H."/>
            <person name="Yamamoto M."/>
            <person name="Yamamoto S."/>
            <person name="Yamane H."/>
            <person name="Yoshiki S."/>
            <person name="Yoshihara R."/>
            <person name="Yukawa K."/>
            <person name="Zhong H."/>
            <person name="Yano M."/>
            <person name="Yuan Q."/>
            <person name="Ouyang S."/>
            <person name="Liu J."/>
            <person name="Jones K.M."/>
            <person name="Gansberger K."/>
            <person name="Moffat K."/>
            <person name="Hill J."/>
            <person name="Bera J."/>
            <person name="Fadrosh D."/>
            <person name="Jin S."/>
            <person name="Johri S."/>
            <person name="Kim M."/>
            <person name="Overton L."/>
            <person name="Reardon M."/>
            <person name="Tsitrin T."/>
            <person name="Vuong H."/>
            <person name="Weaver B."/>
            <person name="Ciecko A."/>
            <person name="Tallon L."/>
            <person name="Jackson J."/>
            <person name="Pai G."/>
            <person name="Aken S.V."/>
            <person name="Utterback T."/>
            <person name="Reidmuller S."/>
            <person name="Feldblyum T."/>
            <person name="Hsiao J."/>
            <person name="Zismann V."/>
            <person name="Iobst S."/>
            <person name="de Vazeille A.R."/>
            <person name="Buell C.R."/>
            <person name="Ying K."/>
            <person name="Li Y."/>
            <person name="Lu T."/>
            <person name="Huang Y."/>
            <person name="Zhao Q."/>
            <person name="Feng Q."/>
            <person name="Zhang L."/>
            <person name="Zhu J."/>
            <person name="Weng Q."/>
            <person name="Mu J."/>
            <person name="Lu Y."/>
            <person name="Fan D."/>
            <person name="Liu Y."/>
            <person name="Guan J."/>
            <person name="Zhang Y."/>
            <person name="Yu S."/>
            <person name="Liu X."/>
            <person name="Zhang Y."/>
            <person name="Hong G."/>
            <person name="Han B."/>
            <person name="Choisne N."/>
            <person name="Demange N."/>
            <person name="Orjeda G."/>
            <person name="Samain S."/>
            <person name="Cattolico L."/>
            <person name="Pelletier E."/>
            <person name="Couloux A."/>
            <person name="Segurens B."/>
            <person name="Wincker P."/>
            <person name="D'Hont A."/>
            <person name="Scarpelli C."/>
            <person name="Weissenbach J."/>
            <person name="Salanoubat M."/>
            <person name="Quetier F."/>
            <person name="Yu Y."/>
            <person name="Kim H.R."/>
            <person name="Rambo T."/>
            <person name="Currie J."/>
            <person name="Collura K."/>
            <person name="Luo M."/>
            <person name="Yang T."/>
            <person name="Ammiraju J.S.S."/>
            <person name="Engler F."/>
            <person name="Soderlund C."/>
            <person name="Wing R.A."/>
            <person name="Palmer L.E."/>
            <person name="de la Bastide M."/>
            <person name="Spiegel L."/>
            <person name="Nascimento L."/>
            <person name="Zutavern T."/>
            <person name="O'Shaughnessy A."/>
            <person name="Dike S."/>
            <person name="Dedhia N."/>
            <person name="Preston R."/>
            <person name="Balija V."/>
            <person name="McCombie W.R."/>
            <person name="Chow T."/>
            <person name="Chen H."/>
            <person name="Chung M."/>
            <person name="Chen C."/>
            <person name="Shaw J."/>
            <person name="Wu H."/>
            <person name="Hsiao K."/>
            <person name="Chao Y."/>
            <person name="Chu M."/>
            <person name="Cheng C."/>
            <person name="Hour A."/>
            <person name="Lee P."/>
            <person name="Lin S."/>
            <person name="Lin Y."/>
            <person name="Liou J."/>
            <person name="Liu S."/>
            <person name="Hsing Y."/>
            <person name="Raghuvanshi S."/>
            <person name="Mohanty A."/>
            <person name="Bharti A.K."/>
            <person name="Gaur A."/>
            <person name="Gupta V."/>
            <person name="Kumar D."/>
            <person name="Ravi V."/>
            <person name="Vij S."/>
            <person name="Kapur A."/>
            <person name="Khurana P."/>
            <person name="Khurana P."/>
            <person name="Khurana J.P."/>
            <person name="Tyagi A.K."/>
            <person name="Gaikwad K."/>
            <person name="Singh A."/>
            <person name="Dalal V."/>
            <person name="Srivastava S."/>
            <person name="Dixit A."/>
            <person name="Pal A.K."/>
            <person name="Ghazi I.A."/>
            <person name="Yadav M."/>
            <person name="Pandit A."/>
            <person name="Bhargava A."/>
            <person name="Sureshbabu K."/>
            <person name="Batra K."/>
            <person name="Sharma T.R."/>
            <person name="Mohapatra T."/>
            <person name="Singh N.K."/>
            <person name="Messing J."/>
            <person name="Nelson A.B."/>
            <person name="Fuks G."/>
            <person name="Kavchok S."/>
            <person name="Keizer G."/>
            <person name="Linton E."/>
            <person name="Llaca V."/>
            <person name="Song R."/>
            <person name="Tanyolac B."/>
            <person name="Young S."/>
            <person name="Ho-Il K."/>
            <person name="Hahn J.H."/>
            <person name="Sangsakoo G."/>
            <person name="Vanavichit A."/>
            <person name="de Mattos Luiz.A.T."/>
            <person name="Zimmer P.D."/>
            <person name="Malone G."/>
            <person name="Dellagostin O."/>
            <person name="de Oliveira A.C."/>
            <person name="Bevan M."/>
            <person name="Bancroft I."/>
            <person name="Minx P."/>
            <person name="Cordum H."/>
            <person name="Wilson R."/>
            <person name="Cheng Z."/>
            <person name="Jin W."/>
            <person name="Jiang J."/>
            <person name="Leong S.A."/>
            <person name="Iwama H."/>
            <person name="Gojobori T."/>
            <person name="Itoh T."/>
            <person name="Niimura Y."/>
            <person name="Fujii Y."/>
            <person name="Habara T."/>
            <person name="Sakai H."/>
            <person name="Sato Y."/>
            <person name="Wilson G."/>
            <person name="Kumar K."/>
            <person name="McCouch S."/>
            <person name="Juretic N."/>
            <person name="Hoen D."/>
            <person name="Wright S."/>
            <person name="Bruskiewich R."/>
            <person name="Bureau T."/>
            <person name="Miyao A."/>
            <person name="Hirochika H."/>
            <person name="Nishikawa T."/>
            <person name="Kadowaki K."/>
            <person name="Sugiura M."/>
            <person name="Burr B."/>
            <person name="Sasaki T."/>
        </authorList>
    </citation>
    <scope>NUCLEOTIDE SEQUENCE [LARGE SCALE GENOMIC DNA]</scope>
    <source>
        <strain evidence="4">cv. Nipponbare</strain>
    </source>
</reference>
<dbReference type="Proteomes" id="UP000000763">
    <property type="component" value="Chromosome 4"/>
</dbReference>
<feature type="region of interest" description="Disordered" evidence="1">
    <location>
        <begin position="196"/>
        <end position="273"/>
    </location>
</feature>
<dbReference type="Pfam" id="PF24530">
    <property type="entry name" value="DUF7597"/>
    <property type="match status" value="1"/>
</dbReference>
<protein>
    <submittedName>
        <fullName evidence="3">OSJNBa0014F04.19 protein</fullName>
    </submittedName>
</protein>
<accession>Q7XR28</accession>
<proteinExistence type="predicted"/>
<organism evidence="3 4">
    <name type="scientific">Oryza sativa subsp. japonica</name>
    <name type="common">Rice</name>
    <dbReference type="NCBI Taxonomy" id="39947"/>
    <lineage>
        <taxon>Eukaryota</taxon>
        <taxon>Viridiplantae</taxon>
        <taxon>Streptophyta</taxon>
        <taxon>Embryophyta</taxon>
        <taxon>Tracheophyta</taxon>
        <taxon>Spermatophyta</taxon>
        <taxon>Magnoliopsida</taxon>
        <taxon>Liliopsida</taxon>
        <taxon>Poales</taxon>
        <taxon>Poaceae</taxon>
        <taxon>BOP clade</taxon>
        <taxon>Oryzoideae</taxon>
        <taxon>Oryzeae</taxon>
        <taxon>Oryzinae</taxon>
        <taxon>Oryza</taxon>
        <taxon>Oryza sativa</taxon>
    </lineage>
</organism>
<sequence length="444" mass="49705">MKLGIVSDRRFISPLSSARFLSATQQRVIPMKSVFDRLKESLKVTGGDTPAITVPVTKVPETKLVANPKIQNVRDLKSLRRLSRSLLAFSNLLLRILFKPPQPKVPCQWQTSTLTLIVSAIKVTLCIWEEICVSLELISPSLKGLFEFCVALVEPPVSEQDWDHHRMLILHHILDERLFEVRNSYRHASAVGDFINMAPDEDLPPAGPQPNPNGLDDDDDPNVGNIWQMGQPPVGPGDWDDLVQQQQAAEAEDASPSVPAVAMPNRGKKVQDPVQDPKIQEFLANLDKLTRSEYPRHPYFYPMSGLNEKIDLLCKEKGTMHQFLASSSVPAAIDVPPFSPVCEAPALPVLPKAPIKKRDVKTLLYNPYRRQSARLQQNKEEAELQVDPRMDIGKPRGKSAKKLKELAGLQMGVDMCGLTPEEEVESSMGSERRKKMPRPDMEEK</sequence>
<gene>
    <name evidence="3" type="primary">OSJNBa0014F04.19</name>
</gene>
<feature type="region of interest" description="Disordered" evidence="1">
    <location>
        <begin position="418"/>
        <end position="444"/>
    </location>
</feature>
<name>Q7XR28_ORYSJ</name>